<evidence type="ECO:0000256" key="1">
    <source>
        <dbReference type="SAM" id="MobiDB-lite"/>
    </source>
</evidence>
<evidence type="ECO:0000313" key="4">
    <source>
        <dbReference type="Proteomes" id="UP001232148"/>
    </source>
</evidence>
<dbReference type="AlphaFoldDB" id="A0AAD9HI75"/>
<comment type="caution">
    <text evidence="3">The sequence shown here is derived from an EMBL/GenBank/DDBJ whole genome shotgun (WGS) entry which is preliminary data.</text>
</comment>
<feature type="signal peptide" evidence="2">
    <location>
        <begin position="1"/>
        <end position="15"/>
    </location>
</feature>
<proteinExistence type="predicted"/>
<sequence length="269" mass="29744">MLLFLVTVLWSMSLASLRFLSPSSSLFLSPTRMVILSPPRLFSQYLSLGPETNLKADLPISPHLVLAKQLHEAKSGNTPGTVPYVRPLPYRYPSAHSLTHSLIPCLPARLNLPADPGTSLQVHRLLCTAYLYLGTPYPIDPPSISPALPPLRRTHVPPSHYDAHLLTRSSRRLPRVPFPSYLPTLLASASFHSNPILSLPRPPRPHSSPRALASINHPPTWSPARDTTNTTCYYTTLTLPAHSTRWTSISNLPSVRSASVCKDTRRDNP</sequence>
<organism evidence="3 4">
    <name type="scientific">Colletotrichum zoysiae</name>
    <dbReference type="NCBI Taxonomy" id="1216348"/>
    <lineage>
        <taxon>Eukaryota</taxon>
        <taxon>Fungi</taxon>
        <taxon>Dikarya</taxon>
        <taxon>Ascomycota</taxon>
        <taxon>Pezizomycotina</taxon>
        <taxon>Sordariomycetes</taxon>
        <taxon>Hypocreomycetidae</taxon>
        <taxon>Glomerellales</taxon>
        <taxon>Glomerellaceae</taxon>
        <taxon>Colletotrichum</taxon>
        <taxon>Colletotrichum graminicola species complex</taxon>
    </lineage>
</organism>
<gene>
    <name evidence="3" type="ORF">LX32DRAFT_394599</name>
</gene>
<keyword evidence="2" id="KW-0732">Signal</keyword>
<feature type="chain" id="PRO_5041954277" evidence="2">
    <location>
        <begin position="16"/>
        <end position="269"/>
    </location>
</feature>
<feature type="region of interest" description="Disordered" evidence="1">
    <location>
        <begin position="197"/>
        <end position="221"/>
    </location>
</feature>
<name>A0AAD9HI75_9PEZI</name>
<accession>A0AAD9HI75</accession>
<dbReference type="EMBL" id="MU842876">
    <property type="protein sequence ID" value="KAK2028596.1"/>
    <property type="molecule type" value="Genomic_DNA"/>
</dbReference>
<keyword evidence="4" id="KW-1185">Reference proteome</keyword>
<reference evidence="3" key="1">
    <citation type="submission" date="2021-06" db="EMBL/GenBank/DDBJ databases">
        <title>Comparative genomics, transcriptomics and evolutionary studies reveal genomic signatures of adaptation to plant cell wall in hemibiotrophic fungi.</title>
        <authorList>
            <consortium name="DOE Joint Genome Institute"/>
            <person name="Baroncelli R."/>
            <person name="Diaz J.F."/>
            <person name="Benocci T."/>
            <person name="Peng M."/>
            <person name="Battaglia E."/>
            <person name="Haridas S."/>
            <person name="Andreopoulos W."/>
            <person name="Labutti K."/>
            <person name="Pangilinan J."/>
            <person name="Floch G.L."/>
            <person name="Makela M.R."/>
            <person name="Henrissat B."/>
            <person name="Grigoriev I.V."/>
            <person name="Crouch J.A."/>
            <person name="De Vries R.P."/>
            <person name="Sukno S.A."/>
            <person name="Thon M.R."/>
        </authorList>
    </citation>
    <scope>NUCLEOTIDE SEQUENCE</scope>
    <source>
        <strain evidence="3">MAFF235873</strain>
    </source>
</reference>
<dbReference type="Proteomes" id="UP001232148">
    <property type="component" value="Unassembled WGS sequence"/>
</dbReference>
<protein>
    <submittedName>
        <fullName evidence="3">Uncharacterized protein</fullName>
    </submittedName>
</protein>
<evidence type="ECO:0000256" key="2">
    <source>
        <dbReference type="SAM" id="SignalP"/>
    </source>
</evidence>
<evidence type="ECO:0000313" key="3">
    <source>
        <dbReference type="EMBL" id="KAK2028596.1"/>
    </source>
</evidence>